<dbReference type="Pfam" id="PF13279">
    <property type="entry name" value="4HBT_2"/>
    <property type="match status" value="1"/>
</dbReference>
<dbReference type="STRING" id="51670.SAMN04488557_1078"/>
<dbReference type="SUPFAM" id="SSF54637">
    <property type="entry name" value="Thioesterase/thiol ester dehydrase-isomerase"/>
    <property type="match status" value="1"/>
</dbReference>
<dbReference type="InterPro" id="IPR051490">
    <property type="entry name" value="THEM6_lcsJ_thioesterase"/>
</dbReference>
<dbReference type="CDD" id="cd00586">
    <property type="entry name" value="4HBT"/>
    <property type="match status" value="1"/>
</dbReference>
<gene>
    <name evidence="1" type="ORF">SAMN04488557_1078</name>
</gene>
<keyword evidence="2" id="KW-1185">Reference proteome</keyword>
<dbReference type="RefSeq" id="WP_092865158.1">
    <property type="nucleotide sequence ID" value="NZ_FPCH01000001.1"/>
</dbReference>
<dbReference type="InterPro" id="IPR029069">
    <property type="entry name" value="HotDog_dom_sf"/>
</dbReference>
<dbReference type="OrthoDB" id="3727779at2"/>
<evidence type="ECO:0000313" key="1">
    <source>
        <dbReference type="EMBL" id="SFV28729.1"/>
    </source>
</evidence>
<proteinExistence type="predicted"/>
<organism evidence="1 2">
    <name type="scientific">Hyphomicrobium facile</name>
    <dbReference type="NCBI Taxonomy" id="51670"/>
    <lineage>
        <taxon>Bacteria</taxon>
        <taxon>Pseudomonadati</taxon>
        <taxon>Pseudomonadota</taxon>
        <taxon>Alphaproteobacteria</taxon>
        <taxon>Hyphomicrobiales</taxon>
        <taxon>Hyphomicrobiaceae</taxon>
        <taxon>Hyphomicrobium</taxon>
    </lineage>
</organism>
<dbReference type="EMBL" id="FPCH01000001">
    <property type="protein sequence ID" value="SFV28729.1"/>
    <property type="molecule type" value="Genomic_DNA"/>
</dbReference>
<reference evidence="2" key="1">
    <citation type="submission" date="2016-10" db="EMBL/GenBank/DDBJ databases">
        <authorList>
            <person name="Varghese N."/>
            <person name="Submissions S."/>
        </authorList>
    </citation>
    <scope>NUCLEOTIDE SEQUENCE [LARGE SCALE GENOMIC DNA]</scope>
    <source>
        <strain evidence="2">DSM 1565</strain>
    </source>
</reference>
<accession>A0A1I7N238</accession>
<dbReference type="PANTHER" id="PTHR12475:SF4">
    <property type="entry name" value="PROTEIN THEM6"/>
    <property type="match status" value="1"/>
</dbReference>
<dbReference type="Gene3D" id="3.10.129.10">
    <property type="entry name" value="Hotdog Thioesterase"/>
    <property type="match status" value="1"/>
</dbReference>
<sequence>MNLWFRLIWVLLTARSRGHLDIPRQTSVLQFRVWLHDLDISAHMNNGRYLTMMDLGRLDVMVRSGLWRQVLNHRWTPIASAITIRFQRELRPFQKFRLETRLLCWDAALVVMEQTFIIDGGKRDGQAAARALFKGGLYDRKERKFVEIARLMALLGVSEVSPPSTPEVEAFLHADDQLKQAGRVTT</sequence>
<dbReference type="Proteomes" id="UP000199423">
    <property type="component" value="Unassembled WGS sequence"/>
</dbReference>
<name>A0A1I7N238_9HYPH</name>
<dbReference type="AlphaFoldDB" id="A0A1I7N238"/>
<protein>
    <submittedName>
        <fullName evidence="1">Acyl-CoA thioesterase FadM</fullName>
    </submittedName>
</protein>
<evidence type="ECO:0000313" key="2">
    <source>
        <dbReference type="Proteomes" id="UP000199423"/>
    </source>
</evidence>
<dbReference type="PANTHER" id="PTHR12475">
    <property type="match status" value="1"/>
</dbReference>